<feature type="region of interest" description="Disordered" evidence="2">
    <location>
        <begin position="1"/>
        <end position="93"/>
    </location>
</feature>
<reference evidence="3 4" key="1">
    <citation type="journal article" date="2024" name="Nat. Commun.">
        <title>Phylogenomics reveals the evolutionary origins of lichenization in chlorophyte algae.</title>
        <authorList>
            <person name="Puginier C."/>
            <person name="Libourel C."/>
            <person name="Otte J."/>
            <person name="Skaloud P."/>
            <person name="Haon M."/>
            <person name="Grisel S."/>
            <person name="Petersen M."/>
            <person name="Berrin J.G."/>
            <person name="Delaux P.M."/>
            <person name="Dal Grande F."/>
            <person name="Keller J."/>
        </authorList>
    </citation>
    <scope>NUCLEOTIDE SEQUENCE [LARGE SCALE GENOMIC DNA]</scope>
    <source>
        <strain evidence="3 4">SAG 216-7</strain>
    </source>
</reference>
<dbReference type="Proteomes" id="UP001491310">
    <property type="component" value="Unassembled WGS sequence"/>
</dbReference>
<feature type="compositionally biased region" description="Basic and acidic residues" evidence="2">
    <location>
        <begin position="546"/>
        <end position="557"/>
    </location>
</feature>
<evidence type="ECO:0000256" key="1">
    <source>
        <dbReference type="SAM" id="Coils"/>
    </source>
</evidence>
<feature type="coiled-coil region" evidence="1">
    <location>
        <begin position="285"/>
        <end position="312"/>
    </location>
</feature>
<dbReference type="EMBL" id="JALJOT010000010">
    <property type="protein sequence ID" value="KAK9906367.1"/>
    <property type="molecule type" value="Genomic_DNA"/>
</dbReference>
<keyword evidence="1" id="KW-0175">Coiled coil</keyword>
<evidence type="ECO:0000256" key="2">
    <source>
        <dbReference type="SAM" id="MobiDB-lite"/>
    </source>
</evidence>
<feature type="compositionally biased region" description="Low complexity" evidence="2">
    <location>
        <begin position="526"/>
        <end position="545"/>
    </location>
</feature>
<sequence length="710" mass="76666">MRNLARLDANDKPLETPNLRRTAPPNGREDFEAYNPDSPSRLSSADYTSSASHEQSLPDAGFRQARSSRRSRDPSPQVEADDSNGARLQAAGKPQMSYREMLLQSKALEICLERCATFYDLSGIEQPFLALLSALSGLETQGVTRLGLAILRVAERFPISDSMDSPASAKTAMHGALASLKAFIADNRQSLEEVQARFKSLRQRCMEQEARMDMNLSIRELQNKSNAFLATVSSRLDLEKRPDAILNDINSLERLLSKELEDSKITKHARKEQLQQESFALATSTRLLHLQLEELERRVSDVKAEIARNKARQQRIAGIMAGHHTEPSIPTEQLERQLAAIVQLKDAVELVLPSSVGAGAHQLPAMAGQGPELEALAAADFVEHCLTAHNAVIQKVILRGQALAGRMQRRRSEIQVLLEIGVKGNALGVLQEGLAKEEKEMEELVAKAKVLHSAGESVLALAKAHLPLAPAERLEELEKLQGFIRAACQQMVSGPQAFAFEYTRAEPVMEKGGKSKRGPRKPRAQDANGNDAAAAGKPTAEATAPEGKRGRAPEKPRAARNPRGPTVEDPRAAERAKLQAAKEKARAELASKGRMVPAKPPVPRAKTVANGAAHAKLERRPVAPAVNPWEARRLKALSESGPEQLPNGHAAAPAAAPPAAEQLPAAATEPTAAAEPVVNTAPPVEQLQENNTAAAPPAEEPLQSNTAVAV</sequence>
<feature type="region of interest" description="Disordered" evidence="2">
    <location>
        <begin position="639"/>
        <end position="710"/>
    </location>
</feature>
<feature type="coiled-coil region" evidence="1">
    <location>
        <begin position="184"/>
        <end position="211"/>
    </location>
</feature>
<feature type="compositionally biased region" description="Polar residues" evidence="2">
    <location>
        <begin position="37"/>
        <end position="55"/>
    </location>
</feature>
<accession>A0ABR2YIQ0</accession>
<organism evidence="3 4">
    <name type="scientific">Coccomyxa subellipsoidea</name>
    <dbReference type="NCBI Taxonomy" id="248742"/>
    <lineage>
        <taxon>Eukaryota</taxon>
        <taxon>Viridiplantae</taxon>
        <taxon>Chlorophyta</taxon>
        <taxon>core chlorophytes</taxon>
        <taxon>Trebouxiophyceae</taxon>
        <taxon>Trebouxiophyceae incertae sedis</taxon>
        <taxon>Coccomyxaceae</taxon>
        <taxon>Coccomyxa</taxon>
    </lineage>
</organism>
<keyword evidence="4" id="KW-1185">Reference proteome</keyword>
<protein>
    <submittedName>
        <fullName evidence="3">Uncharacterized protein</fullName>
    </submittedName>
</protein>
<evidence type="ECO:0000313" key="3">
    <source>
        <dbReference type="EMBL" id="KAK9906367.1"/>
    </source>
</evidence>
<feature type="coiled-coil region" evidence="1">
    <location>
        <begin position="427"/>
        <end position="454"/>
    </location>
</feature>
<name>A0ABR2YIQ0_9CHLO</name>
<feature type="region of interest" description="Disordered" evidence="2">
    <location>
        <begin position="509"/>
        <end position="582"/>
    </location>
</feature>
<comment type="caution">
    <text evidence="3">The sequence shown here is derived from an EMBL/GenBank/DDBJ whole genome shotgun (WGS) entry which is preliminary data.</text>
</comment>
<feature type="compositionally biased region" description="Basic and acidic residues" evidence="2">
    <location>
        <begin position="566"/>
        <end position="582"/>
    </location>
</feature>
<evidence type="ECO:0000313" key="4">
    <source>
        <dbReference type="Proteomes" id="UP001491310"/>
    </source>
</evidence>
<gene>
    <name evidence="3" type="ORF">WJX75_000666</name>
</gene>
<feature type="compositionally biased region" description="Low complexity" evidence="2">
    <location>
        <begin position="650"/>
        <end position="676"/>
    </location>
</feature>
<proteinExistence type="predicted"/>